<dbReference type="Proteomes" id="UP000198539">
    <property type="component" value="Unassembled WGS sequence"/>
</dbReference>
<evidence type="ECO:0000256" key="3">
    <source>
        <dbReference type="ARBA" id="ARBA00022741"/>
    </source>
</evidence>
<keyword evidence="2" id="KW-0808">Transferase</keyword>
<evidence type="ECO:0000259" key="7">
    <source>
        <dbReference type="Pfam" id="PF07005"/>
    </source>
</evidence>
<dbReference type="GO" id="GO:0005524">
    <property type="term" value="F:ATP binding"/>
    <property type="evidence" value="ECO:0007669"/>
    <property type="project" value="UniProtKB-KW"/>
</dbReference>
<dbReference type="STRING" id="564137.SAMN04488238_105210"/>
<evidence type="ECO:0000259" key="8">
    <source>
        <dbReference type="Pfam" id="PF17042"/>
    </source>
</evidence>
<protein>
    <submittedName>
        <fullName evidence="9">Uncharacterized conserved protein YgbK, DUF1537 family</fullName>
    </submittedName>
</protein>
<proteinExistence type="inferred from homology"/>
<dbReference type="EMBL" id="FNOM01000005">
    <property type="protein sequence ID" value="SDX11094.1"/>
    <property type="molecule type" value="Genomic_DNA"/>
</dbReference>
<gene>
    <name evidence="9" type="ORF">SAMN04488238_105210</name>
</gene>
<name>A0A1H2Z2G4_9RHOB</name>
<comment type="similarity">
    <text evidence="1">Belongs to the four-carbon acid sugar kinase family.</text>
</comment>
<keyword evidence="3" id="KW-0547">Nucleotide-binding</keyword>
<dbReference type="Pfam" id="PF07005">
    <property type="entry name" value="SBD_N"/>
    <property type="match status" value="1"/>
</dbReference>
<reference evidence="9 10" key="1">
    <citation type="submission" date="2016-10" db="EMBL/GenBank/DDBJ databases">
        <authorList>
            <person name="de Groot N.N."/>
        </authorList>
    </citation>
    <scope>NUCLEOTIDE SEQUENCE [LARGE SCALE GENOMIC DNA]</scope>
    <source>
        <strain evidence="9 10">CGMCC 1.8894</strain>
    </source>
</reference>
<accession>A0A1H2Z2G4</accession>
<sequence length="354" mass="36748">MPHVLIIADDLTGTLDAAVAFARAGHRVCAARKIATLPACIASGAEVIAVNTASREINESAARANLHEIAAMLDLHRIPVLIKKVDSRLKGHPGPEARELADLAGRAECLAAPALPRMGRFQVAGQLMGQGILTPISIAARLGTKAHCPDIQTAQDLETAVAKWGLASNTLWIGASDLAFALARATYAQPLPEPTPLVGRIAVVIGSRDPITLAQLEDLAQNGAVIHRAPNGWVPACDTDTDPFLLAIAPGNAPCPAAKASMRFADGALDAVSKAQPRTIICAGGETADALLARLGVDMLDLKGEIAPGLPICQANLPWGSVDIITKSGGFGGPQILTQLALQRHLSENNGLIS</sequence>
<dbReference type="GO" id="GO:0016301">
    <property type="term" value="F:kinase activity"/>
    <property type="evidence" value="ECO:0007669"/>
    <property type="project" value="UniProtKB-KW"/>
</dbReference>
<organism evidence="9 10">
    <name type="scientific">Roseicitreum antarcticum</name>
    <dbReference type="NCBI Taxonomy" id="564137"/>
    <lineage>
        <taxon>Bacteria</taxon>
        <taxon>Pseudomonadati</taxon>
        <taxon>Pseudomonadota</taxon>
        <taxon>Alphaproteobacteria</taxon>
        <taxon>Rhodobacterales</taxon>
        <taxon>Paracoccaceae</taxon>
        <taxon>Roseicitreum</taxon>
    </lineage>
</organism>
<evidence type="ECO:0000256" key="4">
    <source>
        <dbReference type="ARBA" id="ARBA00022777"/>
    </source>
</evidence>
<evidence type="ECO:0000256" key="6">
    <source>
        <dbReference type="ARBA" id="ARBA00023277"/>
    </source>
</evidence>
<evidence type="ECO:0000256" key="5">
    <source>
        <dbReference type="ARBA" id="ARBA00022840"/>
    </source>
</evidence>
<dbReference type="InterPro" id="IPR037051">
    <property type="entry name" value="4-carb_acid_sugar_kinase_N_sf"/>
</dbReference>
<dbReference type="Pfam" id="PF17042">
    <property type="entry name" value="NBD_C"/>
    <property type="match status" value="1"/>
</dbReference>
<dbReference type="InterPro" id="IPR042213">
    <property type="entry name" value="NBD_C_sf"/>
</dbReference>
<evidence type="ECO:0000313" key="9">
    <source>
        <dbReference type="EMBL" id="SDX11094.1"/>
    </source>
</evidence>
<dbReference type="SUPFAM" id="SSF142764">
    <property type="entry name" value="YgbK-like"/>
    <property type="match status" value="1"/>
</dbReference>
<dbReference type="OrthoDB" id="9778478at2"/>
<evidence type="ECO:0000313" key="10">
    <source>
        <dbReference type="Proteomes" id="UP000198539"/>
    </source>
</evidence>
<dbReference type="InterPro" id="IPR010737">
    <property type="entry name" value="4-carb_acid_sugar_kinase_N"/>
</dbReference>
<keyword evidence="5" id="KW-0067">ATP-binding</keyword>
<feature type="domain" description="Four-carbon acid sugar kinase nucleotide binding" evidence="8">
    <location>
        <begin position="263"/>
        <end position="337"/>
    </location>
</feature>
<keyword evidence="10" id="KW-1185">Reference proteome</keyword>
<evidence type="ECO:0000256" key="2">
    <source>
        <dbReference type="ARBA" id="ARBA00022679"/>
    </source>
</evidence>
<dbReference type="Gene3D" id="3.40.980.20">
    <property type="entry name" value="Four-carbon acid sugar kinase, nucleotide binding domain"/>
    <property type="match status" value="1"/>
</dbReference>
<keyword evidence="4" id="KW-0418">Kinase</keyword>
<evidence type="ECO:0000256" key="1">
    <source>
        <dbReference type="ARBA" id="ARBA00005715"/>
    </source>
</evidence>
<dbReference type="AlphaFoldDB" id="A0A1H2Z2G4"/>
<keyword evidence="6" id="KW-0119">Carbohydrate metabolism</keyword>
<dbReference type="InterPro" id="IPR031475">
    <property type="entry name" value="NBD_C"/>
</dbReference>
<dbReference type="Gene3D" id="3.40.50.10840">
    <property type="entry name" value="Putative sugar-binding, N-terminal domain"/>
    <property type="match status" value="1"/>
</dbReference>
<feature type="domain" description="Four-carbon acid sugar kinase N-terminal" evidence="7">
    <location>
        <begin position="5"/>
        <end position="132"/>
    </location>
</feature>